<keyword evidence="3 11" id="KW-0723">Serine/threonine-protein kinase</keyword>
<dbReference type="InterPro" id="IPR008271">
    <property type="entry name" value="Ser/Thr_kinase_AS"/>
</dbReference>
<evidence type="ECO:0000256" key="8">
    <source>
        <dbReference type="ARBA" id="ARBA00047899"/>
    </source>
</evidence>
<reference evidence="14" key="1">
    <citation type="submission" date="2025-08" db="UniProtKB">
        <authorList>
            <consortium name="Ensembl"/>
        </authorList>
    </citation>
    <scope>IDENTIFICATION</scope>
</reference>
<dbReference type="InterPro" id="IPR011009">
    <property type="entry name" value="Kinase-like_dom_sf"/>
</dbReference>
<dbReference type="PROSITE" id="PS00107">
    <property type="entry name" value="PROTEIN_KINASE_ATP"/>
    <property type="match status" value="1"/>
</dbReference>
<dbReference type="PANTHER" id="PTHR22984:SF11">
    <property type="entry name" value="AURORA KINASE-RELATED"/>
    <property type="match status" value="1"/>
</dbReference>
<dbReference type="GO" id="GO:0004674">
    <property type="term" value="F:protein serine/threonine kinase activity"/>
    <property type="evidence" value="ECO:0007669"/>
    <property type="project" value="UniProtKB-KW"/>
</dbReference>
<keyword evidence="4" id="KW-0808">Transferase</keyword>
<dbReference type="Gene3D" id="3.30.200.20">
    <property type="entry name" value="Phosphorylase Kinase, domain 1"/>
    <property type="match status" value="1"/>
</dbReference>
<dbReference type="AlphaFoldDB" id="A0A3Q3ITF7"/>
<dbReference type="FunFam" id="3.30.200.20:FF:000475">
    <property type="entry name" value="Serine/threonine-protein kinase"/>
    <property type="match status" value="1"/>
</dbReference>
<evidence type="ECO:0000256" key="9">
    <source>
        <dbReference type="ARBA" id="ARBA00048679"/>
    </source>
</evidence>
<evidence type="ECO:0000259" key="13">
    <source>
        <dbReference type="PROSITE" id="PS50011"/>
    </source>
</evidence>
<dbReference type="Ensembl" id="ENSMALT00000004036.1">
    <property type="protein sequence ID" value="ENSMALP00000003936.1"/>
    <property type="gene ID" value="ENSMALG00000002890.1"/>
</dbReference>
<dbReference type="STRING" id="43700.ENSMALP00000003936"/>
<evidence type="ECO:0000256" key="4">
    <source>
        <dbReference type="ARBA" id="ARBA00022679"/>
    </source>
</evidence>
<dbReference type="SUPFAM" id="SSF56112">
    <property type="entry name" value="Protein kinase-like (PK-like)"/>
    <property type="match status" value="1"/>
</dbReference>
<evidence type="ECO:0000313" key="15">
    <source>
        <dbReference type="Proteomes" id="UP000261600"/>
    </source>
</evidence>
<evidence type="ECO:0000256" key="12">
    <source>
        <dbReference type="SAM" id="MobiDB-lite"/>
    </source>
</evidence>
<evidence type="ECO:0000256" key="3">
    <source>
        <dbReference type="ARBA" id="ARBA00022527"/>
    </source>
</evidence>
<evidence type="ECO:0000256" key="2">
    <source>
        <dbReference type="ARBA" id="ARBA00012513"/>
    </source>
</evidence>
<evidence type="ECO:0000256" key="6">
    <source>
        <dbReference type="ARBA" id="ARBA00022777"/>
    </source>
</evidence>
<feature type="domain" description="Protein kinase" evidence="13">
    <location>
        <begin position="169"/>
        <end position="430"/>
    </location>
</feature>
<feature type="region of interest" description="Disordered" evidence="12">
    <location>
        <begin position="74"/>
        <end position="159"/>
    </location>
</feature>
<dbReference type="GO" id="GO:0043066">
    <property type="term" value="P:negative regulation of apoptotic process"/>
    <property type="evidence" value="ECO:0007669"/>
    <property type="project" value="TreeGrafter"/>
</dbReference>
<comment type="catalytic activity">
    <reaction evidence="8">
        <text>L-threonyl-[protein] + ATP = O-phospho-L-threonyl-[protein] + ADP + H(+)</text>
        <dbReference type="Rhea" id="RHEA:46608"/>
        <dbReference type="Rhea" id="RHEA-COMP:11060"/>
        <dbReference type="Rhea" id="RHEA-COMP:11605"/>
        <dbReference type="ChEBI" id="CHEBI:15378"/>
        <dbReference type="ChEBI" id="CHEBI:30013"/>
        <dbReference type="ChEBI" id="CHEBI:30616"/>
        <dbReference type="ChEBI" id="CHEBI:61977"/>
        <dbReference type="ChEBI" id="CHEBI:456216"/>
        <dbReference type="EC" id="2.7.11.1"/>
    </reaction>
</comment>
<protein>
    <recommendedName>
        <fullName evidence="2">non-specific serine/threonine protein kinase</fullName>
        <ecNumber evidence="2">2.7.11.1</ecNumber>
    </recommendedName>
</protein>
<comment type="similarity">
    <text evidence="1">Belongs to the protein kinase superfamily. CAMK Ser/Thr protein kinase family. PIM subfamily.</text>
</comment>
<sequence length="431" mass="49251">MKTPLILVTSQSDSSRNAWCDLYTASNSRTQTVKTGCRNSSTEPCGVSVQTRTMKRKANTDGFRPEKRMCIFKSAFEHRRGRKRKVPANEENIRKRQRTSETEKHIGRLKRKATENEDKPKERQKVSKLNQREEDTTSSSLDAALPQKRDKNNMSTSEETRKLAFEAKYQQLSPLGEGGHGSVYAGYRRADHFPVAIKHIPRDNIICKGLTQNRKTISLEVAVMKKMASGAAGSVRKSAAISLLDNYDLEQELILVLERPLPSNDLCKYIEVKGGSLQEEEAKLFLKQLIEAAMELQAKKVFHRDIKLENILVETGSNVPRLRLIDFGLSCFTKKTSSYKTFFGTDAHIPPEWYQCYIYRAESTTVWQLGVVLYDMLHRDTRFETTRFLSSQLGISKELSQGCQQMLRLCLAVDPQQRPSLEQLWLHPWLA</sequence>
<proteinExistence type="inferred from homology"/>
<evidence type="ECO:0000256" key="5">
    <source>
        <dbReference type="ARBA" id="ARBA00022741"/>
    </source>
</evidence>
<evidence type="ECO:0000256" key="1">
    <source>
        <dbReference type="ARBA" id="ARBA00005505"/>
    </source>
</evidence>
<accession>A0A3Q3ITF7</accession>
<dbReference type="SMART" id="SM00220">
    <property type="entry name" value="S_TKc"/>
    <property type="match status" value="1"/>
</dbReference>
<keyword evidence="5 10" id="KW-0547">Nucleotide-binding</keyword>
<evidence type="ECO:0000313" key="14">
    <source>
        <dbReference type="Ensembl" id="ENSMALP00000003936.1"/>
    </source>
</evidence>
<evidence type="ECO:0000256" key="10">
    <source>
        <dbReference type="PROSITE-ProRule" id="PRU10141"/>
    </source>
</evidence>
<organism evidence="14 15">
    <name type="scientific">Monopterus albus</name>
    <name type="common">Swamp eel</name>
    <dbReference type="NCBI Taxonomy" id="43700"/>
    <lineage>
        <taxon>Eukaryota</taxon>
        <taxon>Metazoa</taxon>
        <taxon>Chordata</taxon>
        <taxon>Craniata</taxon>
        <taxon>Vertebrata</taxon>
        <taxon>Euteleostomi</taxon>
        <taxon>Actinopterygii</taxon>
        <taxon>Neopterygii</taxon>
        <taxon>Teleostei</taxon>
        <taxon>Neoteleostei</taxon>
        <taxon>Acanthomorphata</taxon>
        <taxon>Anabantaria</taxon>
        <taxon>Synbranchiformes</taxon>
        <taxon>Synbranchidae</taxon>
        <taxon>Monopterus</taxon>
    </lineage>
</organism>
<keyword evidence="6" id="KW-0418">Kinase</keyword>
<dbReference type="Pfam" id="PF00069">
    <property type="entry name" value="Pkinase"/>
    <property type="match status" value="1"/>
</dbReference>
<dbReference type="InterPro" id="IPR000719">
    <property type="entry name" value="Prot_kinase_dom"/>
</dbReference>
<evidence type="ECO:0000256" key="11">
    <source>
        <dbReference type="RuleBase" id="RU000304"/>
    </source>
</evidence>
<dbReference type="PROSITE" id="PS50011">
    <property type="entry name" value="PROTEIN_KINASE_DOM"/>
    <property type="match status" value="1"/>
</dbReference>
<dbReference type="PANTHER" id="PTHR22984">
    <property type="entry name" value="SERINE/THREONINE-PROTEIN KINASE PIM"/>
    <property type="match status" value="1"/>
</dbReference>
<feature type="binding site" evidence="10">
    <location>
        <position position="208"/>
    </location>
    <ligand>
        <name>ATP</name>
        <dbReference type="ChEBI" id="CHEBI:30616"/>
    </ligand>
</feature>
<dbReference type="EC" id="2.7.11.1" evidence="2"/>
<feature type="compositionally biased region" description="Basic and acidic residues" evidence="12">
    <location>
        <begin position="147"/>
        <end position="159"/>
    </location>
</feature>
<dbReference type="GO" id="GO:0005524">
    <property type="term" value="F:ATP binding"/>
    <property type="evidence" value="ECO:0007669"/>
    <property type="project" value="UniProtKB-UniRule"/>
</dbReference>
<dbReference type="GO" id="GO:0007346">
    <property type="term" value="P:regulation of mitotic cell cycle"/>
    <property type="evidence" value="ECO:0007669"/>
    <property type="project" value="TreeGrafter"/>
</dbReference>
<reference evidence="14" key="2">
    <citation type="submission" date="2025-09" db="UniProtKB">
        <authorList>
            <consortium name="Ensembl"/>
        </authorList>
    </citation>
    <scope>IDENTIFICATION</scope>
</reference>
<dbReference type="InterPro" id="IPR051138">
    <property type="entry name" value="PIM_Ser/Thr_kinase"/>
</dbReference>
<comment type="catalytic activity">
    <reaction evidence="9">
        <text>L-seryl-[protein] + ATP = O-phospho-L-seryl-[protein] + ADP + H(+)</text>
        <dbReference type="Rhea" id="RHEA:17989"/>
        <dbReference type="Rhea" id="RHEA-COMP:9863"/>
        <dbReference type="Rhea" id="RHEA-COMP:11604"/>
        <dbReference type="ChEBI" id="CHEBI:15378"/>
        <dbReference type="ChEBI" id="CHEBI:29999"/>
        <dbReference type="ChEBI" id="CHEBI:30616"/>
        <dbReference type="ChEBI" id="CHEBI:83421"/>
        <dbReference type="ChEBI" id="CHEBI:456216"/>
        <dbReference type="EC" id="2.7.11.1"/>
    </reaction>
</comment>
<dbReference type="Gene3D" id="1.10.510.10">
    <property type="entry name" value="Transferase(Phosphotransferase) domain 1"/>
    <property type="match status" value="1"/>
</dbReference>
<keyword evidence="7 10" id="KW-0067">ATP-binding</keyword>
<evidence type="ECO:0000256" key="7">
    <source>
        <dbReference type="ARBA" id="ARBA00022840"/>
    </source>
</evidence>
<keyword evidence="15" id="KW-1185">Reference proteome</keyword>
<feature type="compositionally biased region" description="Basic and acidic residues" evidence="12">
    <location>
        <begin position="87"/>
        <end position="135"/>
    </location>
</feature>
<dbReference type="Proteomes" id="UP000261600">
    <property type="component" value="Unplaced"/>
</dbReference>
<dbReference type="InterPro" id="IPR017441">
    <property type="entry name" value="Protein_kinase_ATP_BS"/>
</dbReference>
<dbReference type="GO" id="GO:0005737">
    <property type="term" value="C:cytoplasm"/>
    <property type="evidence" value="ECO:0007669"/>
    <property type="project" value="TreeGrafter"/>
</dbReference>
<name>A0A3Q3ITF7_MONAL</name>
<dbReference type="PROSITE" id="PS00108">
    <property type="entry name" value="PROTEIN_KINASE_ST"/>
    <property type="match status" value="1"/>
</dbReference>